<evidence type="ECO:0000259" key="3">
    <source>
        <dbReference type="PROSITE" id="PS51232"/>
    </source>
</evidence>
<dbReference type="Pfam" id="PF24959">
    <property type="entry name" value="FH3_FHOD1-3"/>
    <property type="match status" value="1"/>
</dbReference>
<proteinExistence type="predicted"/>
<dbReference type="AlphaFoldDB" id="A0A8C2EC47"/>
<reference evidence="4" key="1">
    <citation type="submission" date="2025-08" db="UniProtKB">
        <authorList>
            <consortium name="Ensembl"/>
        </authorList>
    </citation>
    <scope>IDENTIFICATION</scope>
</reference>
<name>A0A8C2EC47_CYPCA</name>
<dbReference type="PANTHER" id="PTHR45920:SF3">
    <property type="entry name" value="FH1_FH2 DOMAIN-CONTAINING PROTEIN 3"/>
    <property type="match status" value="1"/>
</dbReference>
<dbReference type="GO" id="GO:0005856">
    <property type="term" value="C:cytoskeleton"/>
    <property type="evidence" value="ECO:0007669"/>
    <property type="project" value="TreeGrafter"/>
</dbReference>
<evidence type="ECO:0000313" key="4">
    <source>
        <dbReference type="Ensembl" id="ENSCCRP00020038311.1"/>
    </source>
</evidence>
<feature type="compositionally biased region" description="Polar residues" evidence="2">
    <location>
        <begin position="138"/>
        <end position="150"/>
    </location>
</feature>
<protein>
    <recommendedName>
        <fullName evidence="3">GBD/FH3 domain-containing protein</fullName>
    </recommendedName>
</protein>
<dbReference type="GO" id="GO:0055003">
    <property type="term" value="P:cardiac myofibril assembly"/>
    <property type="evidence" value="ECO:0007669"/>
    <property type="project" value="TreeGrafter"/>
</dbReference>
<dbReference type="Gene3D" id="1.25.10.10">
    <property type="entry name" value="Leucine-rich Repeat Variant"/>
    <property type="match status" value="1"/>
</dbReference>
<dbReference type="InterPro" id="IPR011989">
    <property type="entry name" value="ARM-like"/>
</dbReference>
<sequence length="150" mass="16732">MLYVDGMNGVIGHTETIQWLYLLIGSKFRLVVKTSLKLLLVFVEYSESNAPLLIQAINTVDSKRGCKQWSNAMEILAEKDGVDTELLVYVMTLINKTLAALPDQDSFYDMVDVLEEQGIHWADQAPPPRSAPPPHTAQTSRSSTRGETTH</sequence>
<dbReference type="PANTHER" id="PTHR45920">
    <property type="entry name" value="FORMIN HOMOLOGY 2 DOMAIN CONTAINING, ISOFORM I"/>
    <property type="match status" value="1"/>
</dbReference>
<dbReference type="PROSITE" id="PS51232">
    <property type="entry name" value="GBD_FH3"/>
    <property type="match status" value="1"/>
</dbReference>
<dbReference type="GO" id="GO:0030866">
    <property type="term" value="P:cortical actin cytoskeleton organization"/>
    <property type="evidence" value="ECO:0007669"/>
    <property type="project" value="TreeGrafter"/>
</dbReference>
<feature type="domain" description="GBD/FH3" evidence="3">
    <location>
        <begin position="1"/>
        <end position="150"/>
    </location>
</feature>
<keyword evidence="1" id="KW-0009">Actin-binding</keyword>
<dbReference type="GO" id="GO:0051015">
    <property type="term" value="F:actin filament binding"/>
    <property type="evidence" value="ECO:0007669"/>
    <property type="project" value="TreeGrafter"/>
</dbReference>
<evidence type="ECO:0000256" key="1">
    <source>
        <dbReference type="ARBA" id="ARBA00023203"/>
    </source>
</evidence>
<dbReference type="SUPFAM" id="SSF48371">
    <property type="entry name" value="ARM repeat"/>
    <property type="match status" value="1"/>
</dbReference>
<dbReference type="Proteomes" id="UP000694701">
    <property type="component" value="Unplaced"/>
</dbReference>
<feature type="region of interest" description="Disordered" evidence="2">
    <location>
        <begin position="122"/>
        <end position="150"/>
    </location>
</feature>
<dbReference type="GO" id="GO:0005737">
    <property type="term" value="C:cytoplasm"/>
    <property type="evidence" value="ECO:0007669"/>
    <property type="project" value="TreeGrafter"/>
</dbReference>
<dbReference type="InterPro" id="IPR014768">
    <property type="entry name" value="GBD/FH3_dom"/>
</dbReference>
<dbReference type="InterPro" id="IPR056771">
    <property type="entry name" value="FH3_FHOD1-3-like"/>
</dbReference>
<dbReference type="GO" id="GO:0045214">
    <property type="term" value="P:sarcomere organization"/>
    <property type="evidence" value="ECO:0007669"/>
    <property type="project" value="TreeGrafter"/>
</dbReference>
<organism evidence="4 5">
    <name type="scientific">Cyprinus carpio</name>
    <name type="common">Common carp</name>
    <dbReference type="NCBI Taxonomy" id="7962"/>
    <lineage>
        <taxon>Eukaryota</taxon>
        <taxon>Metazoa</taxon>
        <taxon>Chordata</taxon>
        <taxon>Craniata</taxon>
        <taxon>Vertebrata</taxon>
        <taxon>Euteleostomi</taxon>
        <taxon>Actinopterygii</taxon>
        <taxon>Neopterygii</taxon>
        <taxon>Teleostei</taxon>
        <taxon>Ostariophysi</taxon>
        <taxon>Cypriniformes</taxon>
        <taxon>Cyprinidae</taxon>
        <taxon>Cyprininae</taxon>
        <taxon>Cyprinus</taxon>
    </lineage>
</organism>
<dbReference type="InterPro" id="IPR016024">
    <property type="entry name" value="ARM-type_fold"/>
</dbReference>
<evidence type="ECO:0000256" key="2">
    <source>
        <dbReference type="SAM" id="MobiDB-lite"/>
    </source>
</evidence>
<dbReference type="Ensembl" id="ENSCCRT00020041823.1">
    <property type="protein sequence ID" value="ENSCCRP00020038311.1"/>
    <property type="gene ID" value="ENSCCRG00020017094.1"/>
</dbReference>
<feature type="compositionally biased region" description="Pro residues" evidence="2">
    <location>
        <begin position="125"/>
        <end position="135"/>
    </location>
</feature>
<accession>A0A8C2EC47</accession>
<evidence type="ECO:0000313" key="5">
    <source>
        <dbReference type="Proteomes" id="UP000694701"/>
    </source>
</evidence>